<comment type="caution">
    <text evidence="1">The sequence shown here is derived from an EMBL/GenBank/DDBJ whole genome shotgun (WGS) entry which is preliminary data.</text>
</comment>
<name>A0ABT6FWW1_9FLAO</name>
<gene>
    <name evidence="1" type="ORF">P7122_00235</name>
</gene>
<protein>
    <submittedName>
        <fullName evidence="1">Uncharacterized protein</fullName>
    </submittedName>
</protein>
<evidence type="ECO:0000313" key="1">
    <source>
        <dbReference type="EMBL" id="MDG4714283.1"/>
    </source>
</evidence>
<evidence type="ECO:0000313" key="2">
    <source>
        <dbReference type="Proteomes" id="UP001529085"/>
    </source>
</evidence>
<reference evidence="1 2" key="1">
    <citation type="submission" date="2023-03" db="EMBL/GenBank/DDBJ databases">
        <title>Strain YYF002 represents a novel species in the genus Winogradskyella isolated from seawater.</title>
        <authorList>
            <person name="Fu Z.-Y."/>
        </authorList>
    </citation>
    <scope>NUCLEOTIDE SEQUENCE [LARGE SCALE GENOMIC DNA]</scope>
    <source>
        <strain evidence="1 2">YYF002</strain>
    </source>
</reference>
<organism evidence="1 2">
    <name type="scientific">Winogradskyella marincola</name>
    <dbReference type="NCBI Taxonomy" id="3037795"/>
    <lineage>
        <taxon>Bacteria</taxon>
        <taxon>Pseudomonadati</taxon>
        <taxon>Bacteroidota</taxon>
        <taxon>Flavobacteriia</taxon>
        <taxon>Flavobacteriales</taxon>
        <taxon>Flavobacteriaceae</taxon>
        <taxon>Winogradskyella</taxon>
    </lineage>
</organism>
<keyword evidence="2" id="KW-1185">Reference proteome</keyword>
<dbReference type="Proteomes" id="UP001529085">
    <property type="component" value="Unassembled WGS sequence"/>
</dbReference>
<dbReference type="EMBL" id="JARSBN010000001">
    <property type="protein sequence ID" value="MDG4714283.1"/>
    <property type="molecule type" value="Genomic_DNA"/>
</dbReference>
<accession>A0ABT6FWW1</accession>
<proteinExistence type="predicted"/>
<sequence length="141" mass="15774">MGLSLSKLFNKTETSADSIDAIIASVEHDAYGVSDSNVLFSGLNELGGYFFFQTIVVGSLKVKCKNGARLTFKGKNFELTLNSDSLEFESHHTEVKGRFVTNIDFQIEEKDIKSLQNATLSEIVLHVKKKELLFTKYNSEK</sequence>
<dbReference type="RefSeq" id="WP_278003775.1">
    <property type="nucleotide sequence ID" value="NZ_JARSBN010000001.1"/>
</dbReference>